<dbReference type="STRING" id="213810.RUM_00930"/>
<dbReference type="Proteomes" id="UP000007054">
    <property type="component" value="Chromosome"/>
</dbReference>
<dbReference type="InterPro" id="IPR016571">
    <property type="entry name" value="Spore_coat_assembly_CotJB"/>
</dbReference>
<dbReference type="PIRSF" id="PIRSF010606">
    <property type="entry name" value="Spore_coat_CotJB"/>
    <property type="match status" value="1"/>
</dbReference>
<accession>D4L9S0</accession>
<gene>
    <name evidence="2" type="ordered locus">RUM_00930</name>
</gene>
<proteinExistence type="predicted"/>
<dbReference type="Pfam" id="PF12652">
    <property type="entry name" value="CotJB"/>
    <property type="match status" value="1"/>
</dbReference>
<keyword evidence="3" id="KW-1185">Reference proteome</keyword>
<dbReference type="KEGG" id="rch:RUM_00930"/>
<dbReference type="PATRIC" id="fig|213810.4.peg.1644"/>
<name>D4L9S0_RUMC1</name>
<protein>
    <recommendedName>
        <fullName evidence="1">Protein CotJB domain-containing protein</fullName>
    </recommendedName>
</protein>
<evidence type="ECO:0000313" key="2">
    <source>
        <dbReference type="EMBL" id="CBL16365.1"/>
    </source>
</evidence>
<dbReference type="GeneID" id="83154954"/>
<dbReference type="AlphaFoldDB" id="D4L9S0"/>
<dbReference type="HOGENOM" id="CLU_163198_1_0_9"/>
<evidence type="ECO:0000259" key="1">
    <source>
        <dbReference type="Pfam" id="PF12652"/>
    </source>
</evidence>
<evidence type="ECO:0000313" key="3">
    <source>
        <dbReference type="Proteomes" id="UP000007054"/>
    </source>
</evidence>
<dbReference type="BioCyc" id="RCHA213810:RUM_RS00460-MONOMER"/>
<feature type="domain" description="Protein CotJB" evidence="1">
    <location>
        <begin position="6"/>
        <end position="80"/>
    </location>
</feature>
<organism evidence="2 3">
    <name type="scientific">Ruminococcus champanellensis (strain DSM 18848 / JCM 17042 / KCTC 15320 / 18P13)</name>
    <dbReference type="NCBI Taxonomy" id="213810"/>
    <lineage>
        <taxon>Bacteria</taxon>
        <taxon>Bacillati</taxon>
        <taxon>Bacillota</taxon>
        <taxon>Clostridia</taxon>
        <taxon>Eubacteriales</taxon>
        <taxon>Oscillospiraceae</taxon>
        <taxon>Ruminococcus</taxon>
    </lineage>
</organism>
<dbReference type="EMBL" id="FP929052">
    <property type="protein sequence ID" value="CBL16365.1"/>
    <property type="molecule type" value="Genomic_DNA"/>
</dbReference>
<dbReference type="InterPro" id="IPR024207">
    <property type="entry name" value="CotJB_dom"/>
</dbReference>
<reference evidence="2" key="1">
    <citation type="submission" date="2010-03" db="EMBL/GenBank/DDBJ databases">
        <title>The genome sequence of Ruminococcus sp. 18P13.</title>
        <authorList>
            <consortium name="metaHIT consortium -- http://www.metahit.eu/"/>
            <person name="Pajon A."/>
            <person name="Turner K."/>
            <person name="Parkhill J."/>
            <person name="Bernalier A."/>
        </authorList>
    </citation>
    <scope>NUCLEOTIDE SEQUENCE [LARGE SCALE GENOMIC DNA]</scope>
    <source>
        <strain evidence="2">Type strain: 18P13</strain>
    </source>
</reference>
<reference evidence="2" key="2">
    <citation type="submission" date="2010-03" db="EMBL/GenBank/DDBJ databases">
        <authorList>
            <person name="Pajon A."/>
        </authorList>
    </citation>
    <scope>NUCLEOTIDE SEQUENCE</scope>
    <source>
        <strain evidence="2">Type strain: 18P13</strain>
    </source>
</reference>
<sequence length="84" mass="10264">MDERVKLLRQVQQCDFTLYDLQLYLDTHPACRRAMEQYEKHLRHRRELEEEYVRRFGPLRAEQAAGSEPWSWVENPWPWEGGQC</sequence>
<dbReference type="RefSeq" id="WP_015557273.1">
    <property type="nucleotide sequence ID" value="NC_021039.1"/>
</dbReference>